<keyword evidence="2" id="KW-0472">Membrane</keyword>
<name>A0AA87ZZZ3_FICCA</name>
<proteinExistence type="predicted"/>
<keyword evidence="2" id="KW-1133">Transmembrane helix</keyword>
<evidence type="ECO:0000256" key="2">
    <source>
        <dbReference type="SAM" id="Phobius"/>
    </source>
</evidence>
<evidence type="ECO:0000313" key="3">
    <source>
        <dbReference type="EMBL" id="GMN34876.1"/>
    </source>
</evidence>
<reference evidence="3" key="1">
    <citation type="submission" date="2023-07" db="EMBL/GenBank/DDBJ databases">
        <title>draft genome sequence of fig (Ficus carica).</title>
        <authorList>
            <person name="Takahashi T."/>
            <person name="Nishimura K."/>
        </authorList>
    </citation>
    <scope>NUCLEOTIDE SEQUENCE</scope>
</reference>
<keyword evidence="2" id="KW-0812">Transmembrane</keyword>
<dbReference type="AlphaFoldDB" id="A0AA87ZZZ3"/>
<accession>A0AA87ZZZ3</accession>
<comment type="caution">
    <text evidence="3">The sequence shown here is derived from an EMBL/GenBank/DDBJ whole genome shotgun (WGS) entry which is preliminary data.</text>
</comment>
<evidence type="ECO:0000256" key="1">
    <source>
        <dbReference type="SAM" id="MobiDB-lite"/>
    </source>
</evidence>
<dbReference type="Proteomes" id="UP001187192">
    <property type="component" value="Unassembled WGS sequence"/>
</dbReference>
<keyword evidence="4" id="KW-1185">Reference proteome</keyword>
<organism evidence="3 4">
    <name type="scientific">Ficus carica</name>
    <name type="common">Common fig</name>
    <dbReference type="NCBI Taxonomy" id="3494"/>
    <lineage>
        <taxon>Eukaryota</taxon>
        <taxon>Viridiplantae</taxon>
        <taxon>Streptophyta</taxon>
        <taxon>Embryophyta</taxon>
        <taxon>Tracheophyta</taxon>
        <taxon>Spermatophyta</taxon>
        <taxon>Magnoliopsida</taxon>
        <taxon>eudicotyledons</taxon>
        <taxon>Gunneridae</taxon>
        <taxon>Pentapetalae</taxon>
        <taxon>rosids</taxon>
        <taxon>fabids</taxon>
        <taxon>Rosales</taxon>
        <taxon>Moraceae</taxon>
        <taxon>Ficeae</taxon>
        <taxon>Ficus</taxon>
    </lineage>
</organism>
<protein>
    <submittedName>
        <fullName evidence="3">Uncharacterized protein</fullName>
    </submittedName>
</protein>
<dbReference type="EMBL" id="BTGU01000005">
    <property type="protein sequence ID" value="GMN34876.1"/>
    <property type="molecule type" value="Genomic_DNA"/>
</dbReference>
<gene>
    <name evidence="3" type="ORF">TIFTF001_004947</name>
</gene>
<evidence type="ECO:0000313" key="4">
    <source>
        <dbReference type="Proteomes" id="UP001187192"/>
    </source>
</evidence>
<feature type="region of interest" description="Disordered" evidence="1">
    <location>
        <begin position="1"/>
        <end position="27"/>
    </location>
</feature>
<sequence length="87" mass="10111">MLGAWKTRNRRRRLARRDEISSGSHSRFHRREAEIAIFREPSSEMDVAAILAIAILPFLAVAIFQWVRDDDGDKREKKGRDKRMGMG</sequence>
<feature type="transmembrane region" description="Helical" evidence="2">
    <location>
        <begin position="47"/>
        <end position="67"/>
    </location>
</feature>